<dbReference type="WormBase" id="ZK112.6">
    <property type="protein sequence ID" value="CE54566"/>
    <property type="gene ID" value="WBGene00022662"/>
    <property type="gene designation" value="acs-25"/>
</dbReference>
<dbReference type="PANTHER" id="PTHR24095">
    <property type="entry name" value="ACETYL-COENZYME A SYNTHETASE"/>
    <property type="match status" value="1"/>
</dbReference>
<evidence type="ECO:0000313" key="3">
    <source>
        <dbReference type="WormBase" id="ZK112.6"/>
    </source>
</evidence>
<dbReference type="InterPro" id="IPR042099">
    <property type="entry name" value="ANL_N_sf"/>
</dbReference>
<name>A0A9J5I4K9_CAEEL</name>
<dbReference type="RefSeq" id="NP_498685.2">
    <property type="nucleotide sequence ID" value="NM_066284.7"/>
</dbReference>
<dbReference type="AGR" id="WB:WBGene00022662"/>
<reference evidence="1 2" key="1">
    <citation type="journal article" date="1998" name="Science">
        <title>Genome sequence of the nematode C. elegans: a platform for investigating biology.</title>
        <authorList>
            <consortium name="The C. elegans sequencing consortium"/>
            <person name="Sulson J.E."/>
            <person name="Waterston R."/>
        </authorList>
    </citation>
    <scope>NUCLEOTIDE SEQUENCE [LARGE SCALE GENOMIC DNA]</scope>
    <source>
        <strain evidence="1 2">Bristol N2</strain>
    </source>
</reference>
<proteinExistence type="predicted"/>
<dbReference type="EMBL" id="BX284603">
    <property type="protein sequence ID" value="CAI7546173.1"/>
    <property type="molecule type" value="Genomic_DNA"/>
</dbReference>
<organism evidence="1 2">
    <name type="scientific">Caenorhabditis elegans</name>
    <dbReference type="NCBI Taxonomy" id="6239"/>
    <lineage>
        <taxon>Eukaryota</taxon>
        <taxon>Metazoa</taxon>
        <taxon>Ecdysozoa</taxon>
        <taxon>Nematoda</taxon>
        <taxon>Chromadorea</taxon>
        <taxon>Rhabditida</taxon>
        <taxon>Rhabditina</taxon>
        <taxon>Rhabditomorpha</taxon>
        <taxon>Rhabditoidea</taxon>
        <taxon>Rhabditidae</taxon>
        <taxon>Peloderinae</taxon>
        <taxon>Caenorhabditis</taxon>
    </lineage>
</organism>
<evidence type="ECO:0000313" key="2">
    <source>
        <dbReference type="Proteomes" id="UP000001940"/>
    </source>
</evidence>
<dbReference type="OrthoDB" id="5830402at2759"/>
<evidence type="ECO:0000313" key="1">
    <source>
        <dbReference type="EMBL" id="CAI7546173.1"/>
    </source>
</evidence>
<dbReference type="AlphaFoldDB" id="A0A9J5I4K9"/>
<protein>
    <submittedName>
        <fullName evidence="1">AMP-binding domain-containing protein</fullName>
    </submittedName>
</protein>
<gene>
    <name evidence="1 3" type="primary">acs-25</name>
    <name evidence="1" type="ORF">CELE_ZK112.6</name>
    <name evidence="3" type="ORF">ZK112.6</name>
</gene>
<dbReference type="SMR" id="A0A9J5I4K9"/>
<dbReference type="KEGG" id="cel:CELE_ZK112.6"/>
<dbReference type="PANTHER" id="PTHR24095:SF244">
    <property type="entry name" value="ACETYL-COENZYME A SYNTHETASE"/>
    <property type="match status" value="1"/>
</dbReference>
<accession>A0A9J5I4K9</accession>
<dbReference type="GeneID" id="191228"/>
<dbReference type="CTD" id="191228"/>
<sequence length="361" mass="41240">MSLLKKCIGLDPNIRKPLDIGLIWEGNYWDDKDVHDCCDVDWETCEILVRKIAKALVLPTSPIDNGGIENKKILIFLPKVMQLPLTILAAYRVGLIGIVMDPLVSKNKVLEKIIMCEKPRIVVTVDAVWQAQELIEIKSKVENICGMDESQLLVIRHVAPNHGIPPPKKHYPARRPSYRTTLDLRNGKDWEWSTIMAEIKMEMNPKIEDSEFNWENEDIVMKLVDEKGKAHPVSKAELLESLESRKLGLETRVLDKYHENHVAFENVLVLDAPQDLETIVNLLLPWYMGKTLTLFEGPLNYPDSSRLAQIISKHNVDIVLGSDYNYSIPNPEYLKLFPVPSLKLVDLPNFESISNYLTISR</sequence>
<dbReference type="Proteomes" id="UP000001940">
    <property type="component" value="Chromosome III"/>
</dbReference>
<keyword evidence="2" id="KW-1185">Reference proteome</keyword>
<dbReference type="Gene3D" id="3.40.50.12780">
    <property type="entry name" value="N-terminal domain of ligase-like"/>
    <property type="match status" value="1"/>
</dbReference>